<proteinExistence type="predicted"/>
<keyword evidence="2" id="KW-1185">Reference proteome</keyword>
<accession>A0A975UWC1</accession>
<name>A0A975UWC1_9CAUD</name>
<protein>
    <submittedName>
        <fullName evidence="1">Uncharacterized protein</fullName>
    </submittedName>
</protein>
<sequence>MARKTKAALAAEAAAKAVQVGSKIECSKEFEDKAKIEYVVAGTLKYVGDSVSMIVKMAHIDSEIPFSAHHEDPMEHGQWLYNEAIAGTFGDIAPYERPLPTAGDLQMELDKLMTDITLGLATPEELDLARNLRKQIKVMMAE</sequence>
<evidence type="ECO:0000313" key="2">
    <source>
        <dbReference type="Proteomes" id="UP001058093"/>
    </source>
</evidence>
<reference evidence="1" key="1">
    <citation type="submission" date="2021-07" db="EMBL/GenBank/DDBJ databases">
        <title>Complete genome sequence and phylogenomic analysis of the two lytic bacteriophage isolated from terrestrial biotopes of Antarctica.</title>
        <authorList>
            <person name="Holovan V."/>
            <person name="Rabalski L."/>
            <person name="Zlatohurska M."/>
            <person name="Andriichuk O."/>
            <person name="Budzanivska I."/>
            <person name="Shevchenko O."/>
            <person name="Gupalo A."/>
        </authorList>
    </citation>
    <scope>NUCLEOTIDE SEQUENCE</scope>
</reference>
<gene>
    <name evidence="1" type="ORF">uav_091</name>
</gene>
<evidence type="ECO:0000313" key="1">
    <source>
        <dbReference type="EMBL" id="QYW06622.1"/>
    </source>
</evidence>
<organism evidence="1 2">
    <name type="scientific">Pseudomonas phage UAVern</name>
    <dbReference type="NCBI Taxonomy" id="2856997"/>
    <lineage>
        <taxon>Viruses</taxon>
        <taxon>Duplodnaviria</taxon>
        <taxon>Heunggongvirae</taxon>
        <taxon>Uroviricota</taxon>
        <taxon>Caudoviricetes</taxon>
        <taxon>Vandenendeviridae</taxon>
        <taxon>Gorskivirinae</taxon>
        <taxon>Uavernvirus</taxon>
        <taxon>Uavernvirus uavern</taxon>
    </lineage>
</organism>
<dbReference type="EMBL" id="MZ605293">
    <property type="protein sequence ID" value="QYW06622.1"/>
    <property type="molecule type" value="Genomic_DNA"/>
</dbReference>
<dbReference type="Proteomes" id="UP001058093">
    <property type="component" value="Segment"/>
</dbReference>